<evidence type="ECO:0000256" key="1">
    <source>
        <dbReference type="ARBA" id="ARBA00007119"/>
    </source>
</evidence>
<dbReference type="PANTHER" id="PTHR28657:SF10">
    <property type="entry name" value="INDOLEAMINE 2,3-DIOXYGENASE"/>
    <property type="match status" value="1"/>
</dbReference>
<reference evidence="4 5" key="1">
    <citation type="submission" date="2024-01" db="EMBL/GenBank/DDBJ databases">
        <authorList>
            <person name="Allen C."/>
            <person name="Tagirdzhanova G."/>
        </authorList>
    </citation>
    <scope>NUCLEOTIDE SEQUENCE [LARGE SCALE GENOMIC DNA]</scope>
</reference>
<evidence type="ECO:0008006" key="6">
    <source>
        <dbReference type="Google" id="ProtNLM"/>
    </source>
</evidence>
<dbReference type="InterPro" id="IPR000898">
    <property type="entry name" value="Indolamine_dOase"/>
</dbReference>
<organism evidence="4 5">
    <name type="scientific">Sporothrix curviconia</name>
    <dbReference type="NCBI Taxonomy" id="1260050"/>
    <lineage>
        <taxon>Eukaryota</taxon>
        <taxon>Fungi</taxon>
        <taxon>Dikarya</taxon>
        <taxon>Ascomycota</taxon>
        <taxon>Pezizomycotina</taxon>
        <taxon>Sordariomycetes</taxon>
        <taxon>Sordariomycetidae</taxon>
        <taxon>Ophiostomatales</taxon>
        <taxon>Ophiostomataceae</taxon>
        <taxon>Sporothrix</taxon>
    </lineage>
</organism>
<evidence type="ECO:0000313" key="5">
    <source>
        <dbReference type="Proteomes" id="UP001642405"/>
    </source>
</evidence>
<dbReference type="PROSITE" id="PS00876">
    <property type="entry name" value="IDO_1"/>
    <property type="match status" value="1"/>
</dbReference>
<proteinExistence type="inferred from homology"/>
<protein>
    <recommendedName>
        <fullName evidence="6">Indoleamine 2,3-dioxygenase</fullName>
    </recommendedName>
</protein>
<evidence type="ECO:0000256" key="2">
    <source>
        <dbReference type="ARBA" id="ARBA00022723"/>
    </source>
</evidence>
<keyword evidence="5" id="KW-1185">Reference proteome</keyword>
<dbReference type="Pfam" id="PF01231">
    <property type="entry name" value="IDO"/>
    <property type="match status" value="1"/>
</dbReference>
<comment type="caution">
    <text evidence="4">The sequence shown here is derived from an EMBL/GenBank/DDBJ whole genome shotgun (WGS) entry which is preliminary data.</text>
</comment>
<dbReference type="PANTHER" id="PTHR28657">
    <property type="entry name" value="INDOLEAMINE 2,3-DIOXYGENASE"/>
    <property type="match status" value="1"/>
</dbReference>
<accession>A0ABP0C2R1</accession>
<dbReference type="SUPFAM" id="SSF140959">
    <property type="entry name" value="Indolic compounds 2,3-dioxygenase-like"/>
    <property type="match status" value="1"/>
</dbReference>
<dbReference type="InterPro" id="IPR037217">
    <property type="entry name" value="Trp/Indoleamine_2_3_dOase-like"/>
</dbReference>
<evidence type="ECO:0000256" key="3">
    <source>
        <dbReference type="ARBA" id="ARBA00023004"/>
    </source>
</evidence>
<name>A0ABP0C2R1_9PEZI</name>
<sequence length="476" mass="52157">MDAAFAQHYEQYGLSNNGFLPSRLPLARLPSPYYAPWEAIIANLPELLRNGQLRTRVRDLDVLSTSGLTTEPAWRRAYVVLAFLTHAYIWGDDPVADVLPPCISVPFLAVSSHLELPPVATYAALNLWNFTTVDGDGNNDETRTEEKTPFDNLNRLQALHTFTGTASESWFYVVSVAMECRAAAILPVLLGAIEAAAHNKNNKTNENNKNNLATVTAALRQFVACIHEVGVLLDRMHERCDPSVFFFQIRPFLAGSKHMAAQGLPNGVFYDEGAGRGAWRQLRGGSNGQSSLLQFFDIALGVEHTSDGRHSRGAPKTEEQGFHEEVRGYMPGSHRRFLEHVAALPSLREFVLLHSQSQGGEAASEDDREMAAAFAEATKALAAFRNKHLSIVTRYIIIPSRQKQAAQAAQAAKASKDAPEQAFMSKLRGLAHVSTHKDAAEMLTGTGGTELLPFLKQTRDETLHAGVFASAPATNK</sequence>
<dbReference type="EMBL" id="CAWUHB010000034">
    <property type="protein sequence ID" value="CAK7225901.1"/>
    <property type="molecule type" value="Genomic_DNA"/>
</dbReference>
<keyword evidence="3" id="KW-0408">Iron</keyword>
<keyword evidence="2" id="KW-0479">Metal-binding</keyword>
<gene>
    <name evidence="4" type="ORF">SCUCBS95973_006020</name>
</gene>
<comment type="similarity">
    <text evidence="1">Belongs to the indoleamine 2,3-dioxygenase family.</text>
</comment>
<dbReference type="Gene3D" id="1.20.58.480">
    <property type="match status" value="1"/>
</dbReference>
<evidence type="ECO:0000313" key="4">
    <source>
        <dbReference type="EMBL" id="CAK7225901.1"/>
    </source>
</evidence>
<dbReference type="Proteomes" id="UP001642405">
    <property type="component" value="Unassembled WGS sequence"/>
</dbReference>